<organism evidence="11 12">
    <name type="scientific">Coilia grayii</name>
    <name type="common">Gray's grenadier anchovy</name>
    <dbReference type="NCBI Taxonomy" id="363190"/>
    <lineage>
        <taxon>Eukaryota</taxon>
        <taxon>Metazoa</taxon>
        <taxon>Chordata</taxon>
        <taxon>Craniata</taxon>
        <taxon>Vertebrata</taxon>
        <taxon>Euteleostomi</taxon>
        <taxon>Actinopterygii</taxon>
        <taxon>Neopterygii</taxon>
        <taxon>Teleostei</taxon>
        <taxon>Clupei</taxon>
        <taxon>Clupeiformes</taxon>
        <taxon>Clupeoidei</taxon>
        <taxon>Engraulidae</taxon>
        <taxon>Coilinae</taxon>
        <taxon>Coilia</taxon>
    </lineage>
</organism>
<dbReference type="InterPro" id="IPR003599">
    <property type="entry name" value="Ig_sub"/>
</dbReference>
<proteinExistence type="predicted"/>
<dbReference type="GO" id="GO:0016020">
    <property type="term" value="C:membrane"/>
    <property type="evidence" value="ECO:0007669"/>
    <property type="project" value="UniProtKB-SubCell"/>
</dbReference>
<feature type="region of interest" description="Disordered" evidence="7">
    <location>
        <begin position="230"/>
        <end position="258"/>
    </location>
</feature>
<evidence type="ECO:0000256" key="4">
    <source>
        <dbReference type="ARBA" id="ARBA00023136"/>
    </source>
</evidence>
<dbReference type="PANTHER" id="PTHR19256:SF65">
    <property type="entry name" value="T CELL RECEPTOR GAMMA CONSTANT 1-RELATED"/>
    <property type="match status" value="1"/>
</dbReference>
<keyword evidence="4 8" id="KW-0472">Membrane</keyword>
<dbReference type="AlphaFoldDB" id="A0ABD1KES3"/>
<keyword evidence="2 8" id="KW-0812">Transmembrane</keyword>
<accession>A0ABD1KES3</accession>
<dbReference type="PROSITE" id="PS50835">
    <property type="entry name" value="IG_LIKE"/>
    <property type="match status" value="2"/>
</dbReference>
<dbReference type="EMBL" id="JBHFQA010000006">
    <property type="protein sequence ID" value="KAL2097705.1"/>
    <property type="molecule type" value="Genomic_DNA"/>
</dbReference>
<dbReference type="InterPro" id="IPR013106">
    <property type="entry name" value="Ig_V-set"/>
</dbReference>
<sequence>MSKLQVICVLVFFGFTSGQVTHPESLVIARIPRTARIECKVDFSVALHWYKQRDGEAITRLLHFPAHTKDPVKDDNSQRSKYTATRTEQKSTLTVSSPSPDDDATYYCAVWSEDRKVFGSGTRLYVTNKTPKAPNVAVYSNPRPHHDKKTLLCHAKDMLPDIISFQWQVQGQNNVWTNVKKDAEVLETSSKTDAKTTKTSMMIIDKNDRALYACSYTHETNKAQSKRVELYEPGKSSQDTEPPASTSLPVTNCTDSDYSTDPQPLDEYFGAMHSLYLATWVYTLMIIKSMVYFCAISYFLWNKNMAARPFRNRKAP</sequence>
<evidence type="ECO:0000256" key="2">
    <source>
        <dbReference type="ARBA" id="ARBA00022692"/>
    </source>
</evidence>
<dbReference type="InterPro" id="IPR007110">
    <property type="entry name" value="Ig-like_dom"/>
</dbReference>
<dbReference type="SMART" id="SM00407">
    <property type="entry name" value="IGc1"/>
    <property type="match status" value="1"/>
</dbReference>
<evidence type="ECO:0000259" key="10">
    <source>
        <dbReference type="PROSITE" id="PS50835"/>
    </source>
</evidence>
<keyword evidence="6" id="KW-0393">Immunoglobulin domain</keyword>
<feature type="signal peptide" evidence="9">
    <location>
        <begin position="1"/>
        <end position="18"/>
    </location>
</feature>
<keyword evidence="9" id="KW-0732">Signal</keyword>
<keyword evidence="3 8" id="KW-1133">Transmembrane helix</keyword>
<evidence type="ECO:0000256" key="9">
    <source>
        <dbReference type="SAM" id="SignalP"/>
    </source>
</evidence>
<reference evidence="11 12" key="1">
    <citation type="submission" date="2024-09" db="EMBL/GenBank/DDBJ databases">
        <title>A chromosome-level genome assembly of Gray's grenadier anchovy, Coilia grayii.</title>
        <authorList>
            <person name="Fu Z."/>
        </authorList>
    </citation>
    <scope>NUCLEOTIDE SEQUENCE [LARGE SCALE GENOMIC DNA]</scope>
    <source>
        <strain evidence="11">G4</strain>
        <tissue evidence="11">Muscle</tissue>
    </source>
</reference>
<keyword evidence="5" id="KW-0675">Receptor</keyword>
<evidence type="ECO:0000256" key="7">
    <source>
        <dbReference type="SAM" id="MobiDB-lite"/>
    </source>
</evidence>
<feature type="compositionally biased region" description="Basic and acidic residues" evidence="7">
    <location>
        <begin position="69"/>
        <end position="78"/>
    </location>
</feature>
<dbReference type="InterPro" id="IPR036179">
    <property type="entry name" value="Ig-like_dom_sf"/>
</dbReference>
<evidence type="ECO:0000313" key="11">
    <source>
        <dbReference type="EMBL" id="KAL2097705.1"/>
    </source>
</evidence>
<evidence type="ECO:0000256" key="3">
    <source>
        <dbReference type="ARBA" id="ARBA00022989"/>
    </source>
</evidence>
<evidence type="ECO:0000256" key="8">
    <source>
        <dbReference type="SAM" id="Phobius"/>
    </source>
</evidence>
<dbReference type="Gene3D" id="2.60.40.10">
    <property type="entry name" value="Immunoglobulins"/>
    <property type="match status" value="2"/>
</dbReference>
<dbReference type="PANTHER" id="PTHR19256">
    <property type="entry name" value="T-CELL RECEPTOR GAMMA CHAIN"/>
    <property type="match status" value="1"/>
</dbReference>
<dbReference type="Proteomes" id="UP001591681">
    <property type="component" value="Unassembled WGS sequence"/>
</dbReference>
<evidence type="ECO:0000256" key="6">
    <source>
        <dbReference type="ARBA" id="ARBA00023319"/>
    </source>
</evidence>
<dbReference type="Pfam" id="PF07654">
    <property type="entry name" value="C1-set"/>
    <property type="match status" value="1"/>
</dbReference>
<dbReference type="Pfam" id="PF07686">
    <property type="entry name" value="V-set"/>
    <property type="match status" value="1"/>
</dbReference>
<dbReference type="InterPro" id="IPR013783">
    <property type="entry name" value="Ig-like_fold"/>
</dbReference>
<feature type="chain" id="PRO_5044832961" description="Ig-like domain-containing protein" evidence="9">
    <location>
        <begin position="19"/>
        <end position="316"/>
    </location>
</feature>
<dbReference type="SMART" id="SM00409">
    <property type="entry name" value="IG"/>
    <property type="match status" value="1"/>
</dbReference>
<evidence type="ECO:0000256" key="1">
    <source>
        <dbReference type="ARBA" id="ARBA00004370"/>
    </source>
</evidence>
<dbReference type="InterPro" id="IPR003597">
    <property type="entry name" value="Ig_C1-set"/>
</dbReference>
<name>A0ABD1KES3_9TELE</name>
<feature type="compositionally biased region" description="Polar residues" evidence="7">
    <location>
        <begin position="79"/>
        <end position="98"/>
    </location>
</feature>
<keyword evidence="12" id="KW-1185">Reference proteome</keyword>
<evidence type="ECO:0000313" key="12">
    <source>
        <dbReference type="Proteomes" id="UP001591681"/>
    </source>
</evidence>
<feature type="transmembrane region" description="Helical" evidence="8">
    <location>
        <begin position="280"/>
        <end position="301"/>
    </location>
</feature>
<feature type="domain" description="Ig-like" evidence="10">
    <location>
        <begin position="1"/>
        <end position="118"/>
    </location>
</feature>
<comment type="caution">
    <text evidence="11">The sequence shown here is derived from an EMBL/GenBank/DDBJ whole genome shotgun (WGS) entry which is preliminary data.</text>
</comment>
<feature type="region of interest" description="Disordered" evidence="7">
    <location>
        <begin position="69"/>
        <end position="98"/>
    </location>
</feature>
<feature type="domain" description="Ig-like" evidence="10">
    <location>
        <begin position="134"/>
        <end position="229"/>
    </location>
</feature>
<evidence type="ECO:0000256" key="5">
    <source>
        <dbReference type="ARBA" id="ARBA00023170"/>
    </source>
</evidence>
<dbReference type="InterPro" id="IPR051117">
    <property type="entry name" value="TRG_var/const_region"/>
</dbReference>
<comment type="subcellular location">
    <subcellularLocation>
        <location evidence="1">Membrane</location>
    </subcellularLocation>
</comment>
<gene>
    <name evidence="11" type="ORF">ACEWY4_006912</name>
</gene>
<feature type="compositionally biased region" description="Polar residues" evidence="7">
    <location>
        <begin position="235"/>
        <end position="258"/>
    </location>
</feature>
<dbReference type="SUPFAM" id="SSF48726">
    <property type="entry name" value="Immunoglobulin"/>
    <property type="match status" value="2"/>
</dbReference>
<protein>
    <recommendedName>
        <fullName evidence="10">Ig-like domain-containing protein</fullName>
    </recommendedName>
</protein>